<keyword evidence="1" id="KW-0233">DNA recombination</keyword>
<feature type="region of interest" description="Disordered" evidence="2">
    <location>
        <begin position="1"/>
        <end position="21"/>
    </location>
</feature>
<sequence>MSLAPTHWPGAPRSDLRHTGHTLATQSGATLKDAMVRAGQSSERAALIYQHSNRQRQREIANALDGKVREEREAETRKRQAQSPSGTERAREQ</sequence>
<reference evidence="4" key="1">
    <citation type="journal article" date="2020" name="Syst. Appl. Microbiol.">
        <title>Streptomyces alkaliterrae sp. nov., isolated from an alkaline soil, and emended descriptions of Streptomyces alkaliphilus, Streptomyces calidiresistens and Streptomyces durbertensis.</title>
        <authorList>
            <person name="Swiecimska M."/>
            <person name="Golinska P."/>
            <person name="Nouioui I."/>
            <person name="Wypij M."/>
            <person name="Rai M."/>
            <person name="Sangal V."/>
            <person name="Goodfellow M."/>
        </authorList>
    </citation>
    <scope>NUCLEOTIDE SEQUENCE [LARGE SCALE GENOMIC DNA]</scope>
    <source>
        <strain evidence="4">DSM 104538</strain>
    </source>
</reference>
<proteinExistence type="predicted"/>
<dbReference type="Gene3D" id="1.10.443.10">
    <property type="entry name" value="Intergrase catalytic core"/>
    <property type="match status" value="1"/>
</dbReference>
<organism evidence="3 4">
    <name type="scientific">Streptomyces durbertensis</name>
    <dbReference type="NCBI Taxonomy" id="2448886"/>
    <lineage>
        <taxon>Bacteria</taxon>
        <taxon>Bacillati</taxon>
        <taxon>Actinomycetota</taxon>
        <taxon>Actinomycetes</taxon>
        <taxon>Kitasatosporales</taxon>
        <taxon>Streptomycetaceae</taxon>
        <taxon>Streptomyces</taxon>
    </lineage>
</organism>
<feature type="region of interest" description="Disordered" evidence="2">
    <location>
        <begin position="48"/>
        <end position="93"/>
    </location>
</feature>
<dbReference type="Proteomes" id="UP000766698">
    <property type="component" value="Unassembled WGS sequence"/>
</dbReference>
<evidence type="ECO:0000256" key="2">
    <source>
        <dbReference type="SAM" id="MobiDB-lite"/>
    </source>
</evidence>
<evidence type="ECO:0000313" key="4">
    <source>
        <dbReference type="Proteomes" id="UP000766698"/>
    </source>
</evidence>
<evidence type="ECO:0000256" key="1">
    <source>
        <dbReference type="ARBA" id="ARBA00023172"/>
    </source>
</evidence>
<name>A0ABR6EMG4_9ACTN</name>
<dbReference type="InterPro" id="IPR011010">
    <property type="entry name" value="DNA_brk_join_enz"/>
</dbReference>
<dbReference type="EMBL" id="WMLF01000524">
    <property type="protein sequence ID" value="MBB1246543.1"/>
    <property type="molecule type" value="Genomic_DNA"/>
</dbReference>
<feature type="compositionally biased region" description="Basic and acidic residues" evidence="2">
    <location>
        <begin position="66"/>
        <end position="78"/>
    </location>
</feature>
<gene>
    <name evidence="3" type="ORF">GL263_23760</name>
</gene>
<comment type="caution">
    <text evidence="3">The sequence shown here is derived from an EMBL/GenBank/DDBJ whole genome shotgun (WGS) entry which is preliminary data.</text>
</comment>
<dbReference type="SUPFAM" id="SSF56349">
    <property type="entry name" value="DNA breaking-rejoining enzymes"/>
    <property type="match status" value="1"/>
</dbReference>
<protein>
    <submittedName>
        <fullName evidence="3">Integrase</fullName>
    </submittedName>
</protein>
<evidence type="ECO:0000313" key="3">
    <source>
        <dbReference type="EMBL" id="MBB1246543.1"/>
    </source>
</evidence>
<keyword evidence="4" id="KW-1185">Reference proteome</keyword>
<dbReference type="InterPro" id="IPR013762">
    <property type="entry name" value="Integrase-like_cat_sf"/>
</dbReference>
<accession>A0ABR6EMG4</accession>